<keyword evidence="1" id="KW-0862">Zinc</keyword>
<dbReference type="PROSITE" id="PS50157">
    <property type="entry name" value="ZINC_FINGER_C2H2_2"/>
    <property type="match status" value="1"/>
</dbReference>
<dbReference type="InterPro" id="IPR013087">
    <property type="entry name" value="Znf_C2H2_type"/>
</dbReference>
<accession>A0ABP9ZD67</accession>
<reference evidence="4 5" key="1">
    <citation type="submission" date="2024-04" db="EMBL/GenBank/DDBJ databases">
        <title>genome sequences of Mucor flavus KT1a and Helicostylum pulchrum KT1b strains isolated from the surface of a dry-aged beef.</title>
        <authorList>
            <person name="Toyotome T."/>
            <person name="Hosono M."/>
            <person name="Torimaru M."/>
            <person name="Fukuda K."/>
            <person name="Mikami N."/>
        </authorList>
    </citation>
    <scope>NUCLEOTIDE SEQUENCE [LARGE SCALE GENOMIC DNA]</scope>
    <source>
        <strain evidence="4 5">KT1a</strain>
    </source>
</reference>
<proteinExistence type="predicted"/>
<dbReference type="PROSITE" id="PS00028">
    <property type="entry name" value="ZINC_FINGER_C2H2_1"/>
    <property type="match status" value="3"/>
</dbReference>
<feature type="domain" description="C2H2-type" evidence="3">
    <location>
        <begin position="42"/>
        <end position="66"/>
    </location>
</feature>
<evidence type="ECO:0000313" key="4">
    <source>
        <dbReference type="EMBL" id="GAA5817070.1"/>
    </source>
</evidence>
<dbReference type="Gene3D" id="3.30.160.60">
    <property type="entry name" value="Classic Zinc Finger"/>
    <property type="match status" value="1"/>
</dbReference>
<feature type="compositionally biased region" description="Polar residues" evidence="2">
    <location>
        <begin position="111"/>
        <end position="131"/>
    </location>
</feature>
<feature type="region of interest" description="Disordered" evidence="2">
    <location>
        <begin position="108"/>
        <end position="142"/>
    </location>
</feature>
<name>A0ABP9ZD67_9FUNG</name>
<keyword evidence="1" id="KW-0479">Metal-binding</keyword>
<evidence type="ECO:0000313" key="5">
    <source>
        <dbReference type="Proteomes" id="UP001473302"/>
    </source>
</evidence>
<keyword evidence="5" id="KW-1185">Reference proteome</keyword>
<gene>
    <name evidence="4" type="ORF">MFLAVUS_010607</name>
</gene>
<dbReference type="EMBL" id="BAABUK010000037">
    <property type="protein sequence ID" value="GAA5817070.1"/>
    <property type="molecule type" value="Genomic_DNA"/>
</dbReference>
<evidence type="ECO:0000259" key="3">
    <source>
        <dbReference type="PROSITE" id="PS50157"/>
    </source>
</evidence>
<sequence length="348" mass="38577">MTHFPCDLCHLIFEEAMSLSNHKCAIHADSIDLNRDENIVDYTCNRCPSRFKTLSKLLFHHRTNHTKGCLYNTSSIEQLYSQVDNNDNIIGTDNNIEDDYDASIKNKTDQKQIPPQSNIDLHDSSSLSTGDANDKSALKTTGAINRSETENLKPIIFKTDSGKEYRLLTYQATIDQIMVDPPTGVLSVKVSRNGPLSNSRVDGKFDCPRCPSKLSTPTTFNRHLRNKHNVHCSPISNKRKRSEMDDTDNNNNSENGAGTSVNGHGSSSSSASDGYLLSGYDRCVLMAAGAMDRSKAHQKELLVLILKLGLKPISVTNEDGKKFYLLAHSNLIAQSIADYPAGVWMRPV</sequence>
<protein>
    <recommendedName>
        <fullName evidence="3">C2H2-type domain-containing protein</fullName>
    </recommendedName>
</protein>
<feature type="compositionally biased region" description="Low complexity" evidence="2">
    <location>
        <begin position="258"/>
        <end position="270"/>
    </location>
</feature>
<comment type="caution">
    <text evidence="4">The sequence shown here is derived from an EMBL/GenBank/DDBJ whole genome shotgun (WGS) entry which is preliminary data.</text>
</comment>
<dbReference type="SMART" id="SM00355">
    <property type="entry name" value="ZnF_C2H2"/>
    <property type="match status" value="3"/>
</dbReference>
<keyword evidence="1" id="KW-0863">Zinc-finger</keyword>
<organism evidence="4 5">
    <name type="scientific">Mucor flavus</name>
    <dbReference type="NCBI Taxonomy" id="439312"/>
    <lineage>
        <taxon>Eukaryota</taxon>
        <taxon>Fungi</taxon>
        <taxon>Fungi incertae sedis</taxon>
        <taxon>Mucoromycota</taxon>
        <taxon>Mucoromycotina</taxon>
        <taxon>Mucoromycetes</taxon>
        <taxon>Mucorales</taxon>
        <taxon>Mucorineae</taxon>
        <taxon>Mucoraceae</taxon>
        <taxon>Mucor</taxon>
    </lineage>
</organism>
<evidence type="ECO:0000256" key="1">
    <source>
        <dbReference type="PROSITE-ProRule" id="PRU00042"/>
    </source>
</evidence>
<feature type="region of interest" description="Disordered" evidence="2">
    <location>
        <begin position="216"/>
        <end position="270"/>
    </location>
</feature>
<evidence type="ECO:0000256" key="2">
    <source>
        <dbReference type="SAM" id="MobiDB-lite"/>
    </source>
</evidence>
<dbReference type="Proteomes" id="UP001473302">
    <property type="component" value="Unassembled WGS sequence"/>
</dbReference>